<name>A0A7I9ZN40_9MYCO</name>
<accession>A0A7I9ZN40</accession>
<dbReference type="Proteomes" id="UP000465304">
    <property type="component" value="Unassembled WGS sequence"/>
</dbReference>
<evidence type="ECO:0000313" key="1">
    <source>
        <dbReference type="EMBL" id="GFH02452.1"/>
    </source>
</evidence>
<reference evidence="1 2" key="1">
    <citation type="journal article" date="2019" name="Emerg. Microbes Infect.">
        <title>Comprehensive subspecies identification of 175 nontuberculous mycobacteria species based on 7547 genomic profiles.</title>
        <authorList>
            <person name="Matsumoto Y."/>
            <person name="Kinjo T."/>
            <person name="Motooka D."/>
            <person name="Nabeya D."/>
            <person name="Jung N."/>
            <person name="Uechi K."/>
            <person name="Horii T."/>
            <person name="Iida T."/>
            <person name="Fujita J."/>
            <person name="Nakamura S."/>
        </authorList>
    </citation>
    <scope>NUCLEOTIDE SEQUENCE [LARGE SCALE GENOMIC DNA]</scope>
    <source>
        <strain evidence="1 2">JCM 30996</strain>
    </source>
</reference>
<dbReference type="EMBL" id="BLLB01000002">
    <property type="protein sequence ID" value="GFH02452.1"/>
    <property type="molecule type" value="Genomic_DNA"/>
</dbReference>
<sequence>MVTEEAMGASCCSDDNVHPEAVSAAAARKAPTVARILMSDKGFFFRKVMQTMWDRAEIRFHDFETAKHSATVEEERATAGAAIARDQVADEAQLPQFCSAGSRVREPLLCGGNQSWGERAYPARW</sequence>
<keyword evidence="2" id="KW-1185">Reference proteome</keyword>
<dbReference type="AlphaFoldDB" id="A0A7I9ZN40"/>
<gene>
    <name evidence="1" type="ORF">MHIP_29350</name>
</gene>
<comment type="caution">
    <text evidence="1">The sequence shown here is derived from an EMBL/GenBank/DDBJ whole genome shotgun (WGS) entry which is preliminary data.</text>
</comment>
<evidence type="ECO:0000313" key="2">
    <source>
        <dbReference type="Proteomes" id="UP000465304"/>
    </source>
</evidence>
<proteinExistence type="predicted"/>
<protein>
    <submittedName>
        <fullName evidence="1">Uncharacterized protein</fullName>
    </submittedName>
</protein>
<organism evidence="1 2">
    <name type="scientific">Mycolicibacterium hippocampi</name>
    <dbReference type="NCBI Taxonomy" id="659824"/>
    <lineage>
        <taxon>Bacteria</taxon>
        <taxon>Bacillati</taxon>
        <taxon>Actinomycetota</taxon>
        <taxon>Actinomycetes</taxon>
        <taxon>Mycobacteriales</taxon>
        <taxon>Mycobacteriaceae</taxon>
        <taxon>Mycolicibacterium</taxon>
    </lineage>
</organism>